<dbReference type="Pfam" id="PF20150">
    <property type="entry name" value="2EXR"/>
    <property type="match status" value="1"/>
</dbReference>
<organism evidence="3 4">
    <name type="scientific">Cochliobolus sativus</name>
    <name type="common">Common root rot and spot blotch fungus</name>
    <name type="synonym">Bipolaris sorokiniana</name>
    <dbReference type="NCBI Taxonomy" id="45130"/>
    <lineage>
        <taxon>Eukaryota</taxon>
        <taxon>Fungi</taxon>
        <taxon>Dikarya</taxon>
        <taxon>Ascomycota</taxon>
        <taxon>Pezizomycotina</taxon>
        <taxon>Dothideomycetes</taxon>
        <taxon>Pleosporomycetidae</taxon>
        <taxon>Pleosporales</taxon>
        <taxon>Pleosporineae</taxon>
        <taxon>Pleosporaceae</taxon>
        <taxon>Bipolaris</taxon>
    </lineage>
</organism>
<feature type="domain" description="2EXR" evidence="2">
    <location>
        <begin position="4"/>
        <end position="60"/>
    </location>
</feature>
<reference evidence="3" key="1">
    <citation type="submission" date="2019-11" db="EMBL/GenBank/DDBJ databases">
        <title>Bipolaris sorokiniana Genome sequencing.</title>
        <authorList>
            <person name="Wang H."/>
        </authorList>
    </citation>
    <scope>NUCLEOTIDE SEQUENCE</scope>
</reference>
<dbReference type="OMA" id="ECERIWP"/>
<evidence type="ECO:0000259" key="2">
    <source>
        <dbReference type="Pfam" id="PF20150"/>
    </source>
</evidence>
<name>A0A8H5ZL80_COCSA</name>
<gene>
    <name evidence="3" type="ORF">GGP41_008190</name>
</gene>
<protein>
    <recommendedName>
        <fullName evidence="2">2EXR domain-containing protein</fullName>
    </recommendedName>
</protein>
<comment type="caution">
    <text evidence="3">The sequence shown here is derived from an EMBL/GenBank/DDBJ whole genome shotgun (WGS) entry which is preliminary data.</text>
</comment>
<dbReference type="AlphaFoldDB" id="A0A8H5ZL80"/>
<accession>A0A8H5ZL80</accession>
<sequence length="315" mass="34871">MPSFTLFSKLPKELRQQIWLESLPTTTTVEFNEAEFDVTAISPSLPHLLTSKEAHATALSALSPTPFHIWGPSDWETLLLDGEKMTLQAIIHVSKSASLTTTWTDVWSVLGDALLAVHSLHFVCRQPERLARLFMLEEKEWLGVGQACNEGGLFMNGEDVSGERTTREALWKGVTVTASKHNVEEIEAGLGGGEVEVWKLGEERFSRGFGEKSEVVTTRGFKRVEAEGAERASVAQLHYAARAFEPQSGMTLEEAEEAEEAEEGAMQRPVELTEDAIAKHLEECERIWPPEPRAPGLEEGSISYPDNAAVEKWLG</sequence>
<feature type="region of interest" description="Disordered" evidence="1">
    <location>
        <begin position="287"/>
        <end position="306"/>
    </location>
</feature>
<proteinExistence type="predicted"/>
<evidence type="ECO:0000313" key="4">
    <source>
        <dbReference type="Proteomes" id="UP000624244"/>
    </source>
</evidence>
<evidence type="ECO:0000313" key="3">
    <source>
        <dbReference type="EMBL" id="KAF5852698.1"/>
    </source>
</evidence>
<dbReference type="InterPro" id="IPR045518">
    <property type="entry name" value="2EXR"/>
</dbReference>
<evidence type="ECO:0000256" key="1">
    <source>
        <dbReference type="SAM" id="MobiDB-lite"/>
    </source>
</evidence>
<dbReference type="Proteomes" id="UP000624244">
    <property type="component" value="Unassembled WGS sequence"/>
</dbReference>
<dbReference type="EMBL" id="WNKQ01000003">
    <property type="protein sequence ID" value="KAF5852698.1"/>
    <property type="molecule type" value="Genomic_DNA"/>
</dbReference>